<evidence type="ECO:0000313" key="2">
    <source>
        <dbReference type="EMBL" id="QJA86608.1"/>
    </source>
</evidence>
<proteinExistence type="predicted"/>
<dbReference type="AlphaFoldDB" id="A0A6M3KGM7"/>
<evidence type="ECO:0000313" key="1">
    <source>
        <dbReference type="EMBL" id="QJA81032.1"/>
    </source>
</evidence>
<dbReference type="EMBL" id="MT142444">
    <property type="protein sequence ID" value="QJA81032.1"/>
    <property type="molecule type" value="Genomic_DNA"/>
</dbReference>
<reference evidence="1" key="1">
    <citation type="submission" date="2020-03" db="EMBL/GenBank/DDBJ databases">
        <title>The deep terrestrial virosphere.</title>
        <authorList>
            <person name="Holmfeldt K."/>
            <person name="Nilsson E."/>
            <person name="Simone D."/>
            <person name="Lopez-Fernandez M."/>
            <person name="Wu X."/>
            <person name="de Brujin I."/>
            <person name="Lundin D."/>
            <person name="Andersson A."/>
            <person name="Bertilsson S."/>
            <person name="Dopson M."/>
        </authorList>
    </citation>
    <scope>NUCLEOTIDE SEQUENCE</scope>
    <source>
        <strain evidence="1">MM415A00606</strain>
        <strain evidence="2">MM415B03160</strain>
    </source>
</reference>
<gene>
    <name evidence="1" type="ORF">MM415A00606_0033</name>
    <name evidence="2" type="ORF">MM415B03160_0013</name>
</gene>
<dbReference type="EMBL" id="MT142646">
    <property type="protein sequence ID" value="QJA86608.1"/>
    <property type="molecule type" value="Genomic_DNA"/>
</dbReference>
<protein>
    <submittedName>
        <fullName evidence="1">Uncharacterized protein</fullName>
    </submittedName>
</protein>
<accession>A0A6M3KGM7</accession>
<name>A0A6M3KGM7_9ZZZZ</name>
<sequence>MSKIITCDKCGREVKEATKEKDPVTDRWFDLCDNCLKQYDLFWRNLEGIKNQRMHEWLTVKAKDAVS</sequence>
<organism evidence="1">
    <name type="scientific">viral metagenome</name>
    <dbReference type="NCBI Taxonomy" id="1070528"/>
    <lineage>
        <taxon>unclassified sequences</taxon>
        <taxon>metagenomes</taxon>
        <taxon>organismal metagenomes</taxon>
    </lineage>
</organism>